<dbReference type="GO" id="GO:0016717">
    <property type="term" value="F:oxidoreductase activity, acting on paired donors, with oxidation of a pair of donors resulting in the reduction of molecular oxygen to two molecules of water"/>
    <property type="evidence" value="ECO:0007669"/>
    <property type="project" value="TreeGrafter"/>
</dbReference>
<reference evidence="3" key="1">
    <citation type="submission" date="2021-01" db="EMBL/GenBank/DDBJ databases">
        <authorList>
            <person name="Corre E."/>
            <person name="Pelletier E."/>
            <person name="Niang G."/>
            <person name="Scheremetjew M."/>
            <person name="Finn R."/>
            <person name="Kale V."/>
            <person name="Holt S."/>
            <person name="Cochrane G."/>
            <person name="Meng A."/>
            <person name="Brown T."/>
            <person name="Cohen L."/>
        </authorList>
    </citation>
    <scope>NUCLEOTIDE SEQUENCE</scope>
    <source>
        <strain evidence="3">CCMP1510</strain>
    </source>
</reference>
<dbReference type="GO" id="GO:0008610">
    <property type="term" value="P:lipid biosynthetic process"/>
    <property type="evidence" value="ECO:0007669"/>
    <property type="project" value="UniProtKB-ARBA"/>
</dbReference>
<evidence type="ECO:0000259" key="2">
    <source>
        <dbReference type="Pfam" id="PF00487"/>
    </source>
</evidence>
<accession>A0A7S3NM06</accession>
<keyword evidence="1" id="KW-0472">Membrane</keyword>
<protein>
    <recommendedName>
        <fullName evidence="2">Fatty acid desaturase domain-containing protein</fullName>
    </recommendedName>
</protein>
<dbReference type="InterPro" id="IPR012171">
    <property type="entry name" value="Fatty_acid_desaturase"/>
</dbReference>
<feature type="domain" description="Fatty acid desaturase" evidence="2">
    <location>
        <begin position="76"/>
        <end position="353"/>
    </location>
</feature>
<organism evidence="3">
    <name type="scientific">Aureoumbra lagunensis</name>
    <dbReference type="NCBI Taxonomy" id="44058"/>
    <lineage>
        <taxon>Eukaryota</taxon>
        <taxon>Sar</taxon>
        <taxon>Stramenopiles</taxon>
        <taxon>Ochrophyta</taxon>
        <taxon>Pelagophyceae</taxon>
        <taxon>Pelagomonadales</taxon>
        <taxon>Aureoumbra</taxon>
    </lineage>
</organism>
<dbReference type="PANTHER" id="PTHR19353:SF19">
    <property type="entry name" value="DELTA(5) FATTY ACID DESATURASE C-RELATED"/>
    <property type="match status" value="1"/>
</dbReference>
<dbReference type="PANTHER" id="PTHR19353">
    <property type="entry name" value="FATTY ACID DESATURASE 2"/>
    <property type="match status" value="1"/>
</dbReference>
<dbReference type="AlphaFoldDB" id="A0A7S3NM06"/>
<feature type="transmembrane region" description="Helical" evidence="1">
    <location>
        <begin position="38"/>
        <end position="59"/>
    </location>
</feature>
<keyword evidence="1" id="KW-1133">Transmembrane helix</keyword>
<feature type="transmembrane region" description="Helical" evidence="1">
    <location>
        <begin position="252"/>
        <end position="277"/>
    </location>
</feature>
<dbReference type="EMBL" id="HBIJ01014570">
    <property type="protein sequence ID" value="CAE0368993.1"/>
    <property type="molecule type" value="Transcribed_RNA"/>
</dbReference>
<feature type="transmembrane region" description="Helical" evidence="1">
    <location>
        <begin position="71"/>
        <end position="91"/>
    </location>
</feature>
<keyword evidence="1" id="KW-0812">Transmembrane</keyword>
<sequence length="393" mass="45064">MFKEGEDWTSVPHSERKDRPLNKAILKELQKKSDYRGFLQLSGNILLILLSGWLLLTIWHTTMIRYSIMKIFLLIIFIVWQGFLLSALGFACQHECLHMTAFKTKKLNDMVGFWSSIPSFSFYYHELLLHKEHHVYTQNIQRDPELIAEIFANSSYAGGASGLPEGIDINTIIAAGKINGYRKVPHTYNQYLLRYLDLWGYLKAKFIKLILCALGTPVDYSSKEWLLPVNPGSPSLRGTPAHRLKIDARHQLIITLFLIPSFAICFGVDSLFLIWLLPALVGPAPLYFCQLHEHAACDLDPQNGLANTRTTITNPIIAFVMWNMNFHAEHHLYTTIPFHNLPKAHSYLRPHLKHISTDGYIGVHLKTLRYWISDQRDALQSAVNNITNKKRAE</sequence>
<proteinExistence type="predicted"/>
<dbReference type="InterPro" id="IPR005804">
    <property type="entry name" value="FA_desaturase_dom"/>
</dbReference>
<evidence type="ECO:0000313" key="3">
    <source>
        <dbReference type="EMBL" id="CAE0368993.1"/>
    </source>
</evidence>
<gene>
    <name evidence="3" type="ORF">ALAG00032_LOCUS9756</name>
</gene>
<name>A0A7S3NM06_9STRA</name>
<evidence type="ECO:0000256" key="1">
    <source>
        <dbReference type="SAM" id="Phobius"/>
    </source>
</evidence>
<dbReference type="Pfam" id="PF00487">
    <property type="entry name" value="FA_desaturase"/>
    <property type="match status" value="1"/>
</dbReference>
<dbReference type="GO" id="GO:0016020">
    <property type="term" value="C:membrane"/>
    <property type="evidence" value="ECO:0007669"/>
    <property type="project" value="TreeGrafter"/>
</dbReference>
<feature type="transmembrane region" description="Helical" evidence="1">
    <location>
        <begin position="111"/>
        <end position="129"/>
    </location>
</feature>